<feature type="chain" id="PRO_5016681961" description="Tetratricopeptide repeat protein" evidence="1">
    <location>
        <begin position="22"/>
        <end position="466"/>
    </location>
</feature>
<proteinExistence type="predicted"/>
<dbReference type="RefSeq" id="WP_119059713.1">
    <property type="nucleotide sequence ID" value="NZ_UNSC01000007.1"/>
</dbReference>
<reference evidence="2 3" key="1">
    <citation type="submission" date="2018-09" db="EMBL/GenBank/DDBJ databases">
        <authorList>
            <consortium name="Pathogen Informatics"/>
        </authorList>
    </citation>
    <scope>NUCLEOTIDE SEQUENCE [LARGE SCALE GENOMIC DNA]</scope>
    <source>
        <strain evidence="2 3">OH-22767</strain>
    </source>
</reference>
<dbReference type="OrthoDB" id="1149028at2"/>
<dbReference type="Proteomes" id="UP000262142">
    <property type="component" value="Unassembled WGS sequence"/>
</dbReference>
<dbReference type="SUPFAM" id="SSF48452">
    <property type="entry name" value="TPR-like"/>
    <property type="match status" value="1"/>
</dbReference>
<keyword evidence="3" id="KW-1185">Reference proteome</keyword>
<gene>
    <name evidence="2" type="ORF">SAMEA104719789_01536</name>
</gene>
<dbReference type="Gene3D" id="1.25.40.10">
    <property type="entry name" value="Tetratricopeptide repeat domain"/>
    <property type="match status" value="1"/>
</dbReference>
<dbReference type="InterPro" id="IPR011990">
    <property type="entry name" value="TPR-like_helical_dom_sf"/>
</dbReference>
<evidence type="ECO:0008006" key="4">
    <source>
        <dbReference type="Google" id="ProtNLM"/>
    </source>
</evidence>
<sequence length="466" mass="52989">MKKIILSISLAFIASSLLAQKAEIEAANSAFQSKNYTQALEHAQAAETKLTSNRTIEPKLLADFYKNAATAAKNAGKLALAAKYYGKLGQLESKPYYESKNKDSKQTEYFWNKAEAEKITSAGNYSRLKERKPQTSYMRELGNEISDKANQSLAQANDAFNAKNYNLSGDKFLESYYLTQALGNPNDILKYYAGVSYLQTKDQIETATELLQELIDDGFTGVQERYYAQEKDSNNEVSFGSKADMDAQVKLGLYKNPRIEKTESVEEDLYSNTVYGYYNTKQYEKGIEVAKKGLAKYPDNENMNQLLSGMYYNSGNSAEFIADLENKVKNDTATAIDYFNLARQLEDDGKENDVVRNYYKKSIEKDPNFSSAYLNLAYNIISEEKPYVEAMNNNLGTSAKEKKIYKENQEKRVVLYKEALPYLEKAYQISPDDLVVIRVLRNSYDVVGNDDKFLEMKKILDEKEIQ</sequence>
<evidence type="ECO:0000313" key="3">
    <source>
        <dbReference type="Proteomes" id="UP000262142"/>
    </source>
</evidence>
<accession>A0A383U3M3</accession>
<evidence type="ECO:0000256" key="1">
    <source>
        <dbReference type="SAM" id="SignalP"/>
    </source>
</evidence>
<feature type="signal peptide" evidence="1">
    <location>
        <begin position="1"/>
        <end position="21"/>
    </location>
</feature>
<name>A0A383U3M3_9FLAO</name>
<dbReference type="EMBL" id="UNSC01000007">
    <property type="protein sequence ID" value="SZD74078.1"/>
    <property type="molecule type" value="Genomic_DNA"/>
</dbReference>
<keyword evidence="1" id="KW-0732">Signal</keyword>
<evidence type="ECO:0000313" key="2">
    <source>
        <dbReference type="EMBL" id="SZD74078.1"/>
    </source>
</evidence>
<dbReference type="AlphaFoldDB" id="A0A383U3M3"/>
<organism evidence="2 3">
    <name type="scientific">Candidatus Ornithobacterium hominis</name>
    <dbReference type="NCBI Taxonomy" id="2497989"/>
    <lineage>
        <taxon>Bacteria</taxon>
        <taxon>Pseudomonadati</taxon>
        <taxon>Bacteroidota</taxon>
        <taxon>Flavobacteriia</taxon>
        <taxon>Flavobacteriales</taxon>
        <taxon>Weeksellaceae</taxon>
        <taxon>Ornithobacterium</taxon>
    </lineage>
</organism>
<protein>
    <recommendedName>
        <fullName evidence="4">Tetratricopeptide repeat protein</fullName>
    </recommendedName>
</protein>